<dbReference type="AlphaFoldDB" id="A0A2R6B4I7"/>
<gene>
    <name evidence="2" type="ORF">B9P99_02320</name>
</gene>
<dbReference type="InterPro" id="IPR035068">
    <property type="entry name" value="TldD/PmbA_N"/>
</dbReference>
<dbReference type="EMBL" id="NEXA01000067">
    <property type="protein sequence ID" value="PSN93559.1"/>
    <property type="molecule type" value="Genomic_DNA"/>
</dbReference>
<dbReference type="SUPFAM" id="SSF111283">
    <property type="entry name" value="Putative modulator of DNA gyrase, PmbA/TldD"/>
    <property type="match status" value="1"/>
</dbReference>
<proteinExistence type="predicted"/>
<protein>
    <recommendedName>
        <fullName evidence="1">Metalloprotease TldD/E C-terminal domain-containing protein</fullName>
    </recommendedName>
</protein>
<comment type="caution">
    <text evidence="2">The sequence shown here is derived from an EMBL/GenBank/DDBJ whole genome shotgun (WGS) entry which is preliminary data.</text>
</comment>
<dbReference type="Gene3D" id="3.30.2290.10">
    <property type="entry name" value="PmbA/TldD superfamily"/>
    <property type="match status" value="1"/>
</dbReference>
<dbReference type="Proteomes" id="UP000240838">
    <property type="component" value="Unassembled WGS sequence"/>
</dbReference>
<accession>A0A2R6B4I7</accession>
<dbReference type="InterPro" id="IPR045569">
    <property type="entry name" value="Metalloprtase-TldD/E_C"/>
</dbReference>
<organism evidence="2 3">
    <name type="scientific">Candidatus Marsarchaeota G1 archaeon OSP_B</name>
    <dbReference type="NCBI Taxonomy" id="1978153"/>
    <lineage>
        <taxon>Archaea</taxon>
        <taxon>Candidatus Marsarchaeota</taxon>
        <taxon>Candidatus Marsarchaeota group 1</taxon>
    </lineage>
</organism>
<dbReference type="GO" id="GO:0006508">
    <property type="term" value="P:proteolysis"/>
    <property type="evidence" value="ECO:0007669"/>
    <property type="project" value="InterPro"/>
</dbReference>
<sequence>MERALELAQKAGFSDFALKLVEVTNCLYTVARDSASSFKSWDDVWFAVYAAKDSKEVVFEHTKPFPSDPSQVVDEAQKRIEVAEPSPLYTPLESSEVYEKQNKLLEIENEIAELSERIHAKLSGKPEYVSYNTLSVWAQNITVKLYTSAGARIHEGYSRCWATYRAFADQDTTLQRCEYTDAPKKLKPEESLRSVWEDLKPALNRLKPERGAKSAILSPQVVGNLINSVGSASSAFSVLIGNSFLKDKNRVASPLFTLLDVGEGFPGMPHYDDEGTKTQSTVIIQRGELKNLLHNRKTAKKFGVKSTGNAGWISPSPWALVIEKGDAEYDELVRSLKDGYIVTNNWYTRFQSFVTGDFSTITRDVTLVVKNGEIVGSTKGLRISENILDLLSRAQAVEKRTHLVKWWEVETPVQAPHIMFEKVNFTLPE</sequence>
<dbReference type="PANTHER" id="PTHR43666:SF1">
    <property type="entry name" value="CONSERVED PROTEIN"/>
    <property type="match status" value="1"/>
</dbReference>
<dbReference type="Pfam" id="PF19289">
    <property type="entry name" value="PmbA_TldD_3rd"/>
    <property type="match status" value="1"/>
</dbReference>
<evidence type="ECO:0000313" key="3">
    <source>
        <dbReference type="Proteomes" id="UP000240838"/>
    </source>
</evidence>
<dbReference type="PANTHER" id="PTHR43666">
    <property type="entry name" value="TLDD PROTEIN"/>
    <property type="match status" value="1"/>
</dbReference>
<dbReference type="GO" id="GO:0008237">
    <property type="term" value="F:metallopeptidase activity"/>
    <property type="evidence" value="ECO:0007669"/>
    <property type="project" value="InterPro"/>
</dbReference>
<evidence type="ECO:0000259" key="1">
    <source>
        <dbReference type="Pfam" id="PF19289"/>
    </source>
</evidence>
<feature type="domain" description="Metalloprotease TldD/E C-terminal" evidence="1">
    <location>
        <begin position="214"/>
        <end position="426"/>
    </location>
</feature>
<reference evidence="2 3" key="1">
    <citation type="submission" date="2017-04" db="EMBL/GenBank/DDBJ databases">
        <title>Novel microbial lineages endemic to geothermal iron-oxide mats fill important gaps in the evolutionary history of Archaea.</title>
        <authorList>
            <person name="Jay Z.J."/>
            <person name="Beam J.P."/>
            <person name="Dlakic M."/>
            <person name="Rusch D.B."/>
            <person name="Kozubal M.A."/>
            <person name="Inskeep W.P."/>
        </authorList>
    </citation>
    <scope>NUCLEOTIDE SEQUENCE [LARGE SCALE GENOMIC DNA]</scope>
    <source>
        <strain evidence="2">OSP_B</strain>
    </source>
</reference>
<dbReference type="InterPro" id="IPR036059">
    <property type="entry name" value="TldD/PmbA_sf"/>
</dbReference>
<evidence type="ECO:0000313" key="2">
    <source>
        <dbReference type="EMBL" id="PSN93559.1"/>
    </source>
</evidence>
<name>A0A2R6B4I7_9ARCH</name>